<evidence type="ECO:0000259" key="1">
    <source>
        <dbReference type="Pfam" id="PF26051"/>
    </source>
</evidence>
<comment type="caution">
    <text evidence="2">The sequence shown here is derived from an EMBL/GenBank/DDBJ whole genome shotgun (WGS) entry which is preliminary data.</text>
</comment>
<keyword evidence="2" id="KW-0547">Nucleotide-binding</keyword>
<dbReference type="GO" id="GO:0005524">
    <property type="term" value="F:ATP binding"/>
    <property type="evidence" value="ECO:0007669"/>
    <property type="project" value="UniProtKB-KW"/>
</dbReference>
<accession>A0A8X6SRM0</accession>
<proteinExistence type="predicted"/>
<dbReference type="AlphaFoldDB" id="A0A8X6SRM0"/>
<dbReference type="EMBL" id="BMAU01021320">
    <property type="protein sequence ID" value="GFY13191.1"/>
    <property type="molecule type" value="Genomic_DNA"/>
</dbReference>
<dbReference type="Pfam" id="PF26051">
    <property type="entry name" value="PWI_ABCF3"/>
    <property type="match status" value="1"/>
</dbReference>
<gene>
    <name evidence="2" type="primary">X975_10549</name>
    <name evidence="2" type="ORF">TNCV_364381</name>
</gene>
<dbReference type="InterPro" id="IPR058770">
    <property type="entry name" value="PWI_ABCF3"/>
</dbReference>
<reference evidence="2" key="1">
    <citation type="submission" date="2020-08" db="EMBL/GenBank/DDBJ databases">
        <title>Multicomponent nature underlies the extraordinary mechanical properties of spider dragline silk.</title>
        <authorList>
            <person name="Kono N."/>
            <person name="Nakamura H."/>
            <person name="Mori M."/>
            <person name="Yoshida Y."/>
            <person name="Ohtoshi R."/>
            <person name="Malay A.D."/>
            <person name="Moran D.A.P."/>
            <person name="Tomita M."/>
            <person name="Numata K."/>
            <person name="Arakawa K."/>
        </authorList>
    </citation>
    <scope>NUCLEOTIDE SEQUENCE</scope>
</reference>
<evidence type="ECO:0000313" key="2">
    <source>
        <dbReference type="EMBL" id="GFY13191.1"/>
    </source>
</evidence>
<protein>
    <submittedName>
        <fullName evidence="2">ATP-binding cassette sub-family F member 3</fullName>
    </submittedName>
</protein>
<sequence>MAVTATNSILVSAFPSIDIELFNYIGGILDDNKSEFESSDHVYEAVGDMLHEVAGDSKDEKDIKELCSQLLKALKSDPEVKNKRKENKILSAPVCLGSLAENFENEAEEVSSIWLKQRETLSVSILKFYLLYPCIEVWSTIHIASPAKDIWVWRSSYIAPTMVVSSQMNSLAASVKLTYSASMVDD</sequence>
<organism evidence="2 3">
    <name type="scientific">Trichonephila clavipes</name>
    <name type="common">Golden silk orbweaver</name>
    <name type="synonym">Nephila clavipes</name>
    <dbReference type="NCBI Taxonomy" id="2585209"/>
    <lineage>
        <taxon>Eukaryota</taxon>
        <taxon>Metazoa</taxon>
        <taxon>Ecdysozoa</taxon>
        <taxon>Arthropoda</taxon>
        <taxon>Chelicerata</taxon>
        <taxon>Arachnida</taxon>
        <taxon>Araneae</taxon>
        <taxon>Araneomorphae</taxon>
        <taxon>Entelegynae</taxon>
        <taxon>Araneoidea</taxon>
        <taxon>Nephilidae</taxon>
        <taxon>Trichonephila</taxon>
    </lineage>
</organism>
<dbReference type="Proteomes" id="UP000887159">
    <property type="component" value="Unassembled WGS sequence"/>
</dbReference>
<evidence type="ECO:0000313" key="3">
    <source>
        <dbReference type="Proteomes" id="UP000887159"/>
    </source>
</evidence>
<keyword evidence="3" id="KW-1185">Reference proteome</keyword>
<keyword evidence="2" id="KW-0067">ATP-binding</keyword>
<name>A0A8X6SRM0_TRICX</name>
<feature type="domain" description="ABCF3 PWI-like helical bundle" evidence="1">
    <location>
        <begin position="5"/>
        <end position="76"/>
    </location>
</feature>